<evidence type="ECO:0000313" key="2">
    <source>
        <dbReference type="Proteomes" id="UP001595683"/>
    </source>
</evidence>
<dbReference type="Pfam" id="PF10933">
    <property type="entry name" value="DUF2827"/>
    <property type="match status" value="1"/>
</dbReference>
<name>A0ABV7UZ60_9SPHN</name>
<comment type="caution">
    <text evidence="1">The sequence shown here is derived from an EMBL/GenBank/DDBJ whole genome shotgun (WGS) entry which is preliminary data.</text>
</comment>
<dbReference type="RefSeq" id="WP_191324976.1">
    <property type="nucleotide sequence ID" value="NZ_BMZP01000013.1"/>
</dbReference>
<dbReference type="Proteomes" id="UP001595683">
    <property type="component" value="Unassembled WGS sequence"/>
</dbReference>
<dbReference type="InterPro" id="IPR021234">
    <property type="entry name" value="DUF2827"/>
</dbReference>
<accession>A0ABV7UZ60</accession>
<reference evidence="2" key="1">
    <citation type="journal article" date="2019" name="Int. J. Syst. Evol. Microbiol.">
        <title>The Global Catalogue of Microorganisms (GCM) 10K type strain sequencing project: providing services to taxonomists for standard genome sequencing and annotation.</title>
        <authorList>
            <consortium name="The Broad Institute Genomics Platform"/>
            <consortium name="The Broad Institute Genome Sequencing Center for Infectious Disease"/>
            <person name="Wu L."/>
            <person name="Ma J."/>
        </authorList>
    </citation>
    <scope>NUCLEOTIDE SEQUENCE [LARGE SCALE GENOMIC DNA]</scope>
    <source>
        <strain evidence="2">KCTC 42224</strain>
    </source>
</reference>
<evidence type="ECO:0000313" key="1">
    <source>
        <dbReference type="EMBL" id="MFC3670118.1"/>
    </source>
</evidence>
<protein>
    <submittedName>
        <fullName evidence="1">DUF2827 family protein</fullName>
    </submittedName>
</protein>
<sequence length="373" mass="41661">MRIGISIITHAGQNIWNNGIGQHVYHLATLFRHLPFVEAVYLLNCGDQDQPPEGVGEFGHSFPLIRLNEATDLIDVAIEMSGALDAEWIERFRARGGRIAYHSIGQPYAGLVDHTTFSKPGCFARPDRCDEVWLLEKDAAFAPMVRSIHRCPLHVVPLIWAPDFLDETVRQPDGVNFGYKPGSLASGPATAAIFEPNISPIKMGLIPLFICEEVQRRRSEHLGHVHVFNSAHLADHPTFSFMLDNLDLKAAGKVSIHQRDYFAFVMARGANIVVSHQIDCGQNYLYLDALAGGYPLVHNSPFYRDVGYYYPDSDTEEGAAQFLRACREHDQQLGAYKAAAGALIHRLDPRHRDNLSIFGRRLLGLVSERKRAA</sequence>
<organism evidence="1 2">
    <name type="scientific">Novosphingobium pokkalii</name>
    <dbReference type="NCBI Taxonomy" id="1770194"/>
    <lineage>
        <taxon>Bacteria</taxon>
        <taxon>Pseudomonadati</taxon>
        <taxon>Pseudomonadota</taxon>
        <taxon>Alphaproteobacteria</taxon>
        <taxon>Sphingomonadales</taxon>
        <taxon>Sphingomonadaceae</taxon>
        <taxon>Novosphingobium</taxon>
    </lineage>
</organism>
<gene>
    <name evidence="1" type="ORF">ACFOOT_01640</name>
</gene>
<proteinExistence type="predicted"/>
<dbReference type="EMBL" id="JBHRYE010000003">
    <property type="protein sequence ID" value="MFC3670118.1"/>
    <property type="molecule type" value="Genomic_DNA"/>
</dbReference>
<keyword evidence="2" id="KW-1185">Reference proteome</keyword>